<protein>
    <submittedName>
        <fullName evidence="1">Kinesin, motor domain-containing protein</fullName>
    </submittedName>
</protein>
<evidence type="ECO:0000313" key="1">
    <source>
        <dbReference type="EMBL" id="PWA52480.1"/>
    </source>
</evidence>
<accession>A0A2U1LU07</accession>
<dbReference type="OrthoDB" id="10611658at2759"/>
<comment type="caution">
    <text evidence="1">The sequence shown here is derived from an EMBL/GenBank/DDBJ whole genome shotgun (WGS) entry which is preliminary data.</text>
</comment>
<evidence type="ECO:0000313" key="2">
    <source>
        <dbReference type="Proteomes" id="UP000245207"/>
    </source>
</evidence>
<dbReference type="EMBL" id="PKPP01007776">
    <property type="protein sequence ID" value="PWA52480.1"/>
    <property type="molecule type" value="Genomic_DNA"/>
</dbReference>
<dbReference type="Proteomes" id="UP000245207">
    <property type="component" value="Unassembled WGS sequence"/>
</dbReference>
<proteinExistence type="predicted"/>
<sequence length="214" mass="23767">MGVQNGYNATRLFLFSGKESITASEFKGVDDFRQLVAASVTQQEQQLKGIEDDMQSFVSTKDQATKELRAGLDKKKTMYGSGIKALDDLANELDGKSQTSLGSLHFQVSHLRKSYCTFLQDLGMRLKVAFKTITNLGVEEVGQFGQVIACDDLDCFDKNGKPGKKKPLTLLDAEGTEMRCTLWGAFVQQFSDFLQECDDHSNIIAVLHLAMMKM</sequence>
<keyword evidence="2" id="KW-1185">Reference proteome</keyword>
<gene>
    <name evidence="1" type="ORF">CTI12_AA454440</name>
</gene>
<name>A0A2U1LU07_ARTAN</name>
<dbReference type="STRING" id="35608.A0A2U1LU07"/>
<dbReference type="Gene3D" id="2.40.50.140">
    <property type="entry name" value="Nucleic acid-binding proteins"/>
    <property type="match status" value="1"/>
</dbReference>
<dbReference type="InterPro" id="IPR012340">
    <property type="entry name" value="NA-bd_OB-fold"/>
</dbReference>
<dbReference type="AlphaFoldDB" id="A0A2U1LU07"/>
<dbReference type="SUPFAM" id="SSF50249">
    <property type="entry name" value="Nucleic acid-binding proteins"/>
    <property type="match status" value="1"/>
</dbReference>
<organism evidence="1 2">
    <name type="scientific">Artemisia annua</name>
    <name type="common">Sweet wormwood</name>
    <dbReference type="NCBI Taxonomy" id="35608"/>
    <lineage>
        <taxon>Eukaryota</taxon>
        <taxon>Viridiplantae</taxon>
        <taxon>Streptophyta</taxon>
        <taxon>Embryophyta</taxon>
        <taxon>Tracheophyta</taxon>
        <taxon>Spermatophyta</taxon>
        <taxon>Magnoliopsida</taxon>
        <taxon>eudicotyledons</taxon>
        <taxon>Gunneridae</taxon>
        <taxon>Pentapetalae</taxon>
        <taxon>asterids</taxon>
        <taxon>campanulids</taxon>
        <taxon>Asterales</taxon>
        <taxon>Asteraceae</taxon>
        <taxon>Asteroideae</taxon>
        <taxon>Anthemideae</taxon>
        <taxon>Artemisiinae</taxon>
        <taxon>Artemisia</taxon>
    </lineage>
</organism>
<reference evidence="1 2" key="1">
    <citation type="journal article" date="2018" name="Mol. Plant">
        <title>The genome of Artemisia annua provides insight into the evolution of Asteraceae family and artemisinin biosynthesis.</title>
        <authorList>
            <person name="Shen Q."/>
            <person name="Zhang L."/>
            <person name="Liao Z."/>
            <person name="Wang S."/>
            <person name="Yan T."/>
            <person name="Shi P."/>
            <person name="Liu M."/>
            <person name="Fu X."/>
            <person name="Pan Q."/>
            <person name="Wang Y."/>
            <person name="Lv Z."/>
            <person name="Lu X."/>
            <person name="Zhang F."/>
            <person name="Jiang W."/>
            <person name="Ma Y."/>
            <person name="Chen M."/>
            <person name="Hao X."/>
            <person name="Li L."/>
            <person name="Tang Y."/>
            <person name="Lv G."/>
            <person name="Zhou Y."/>
            <person name="Sun X."/>
            <person name="Brodelius P.E."/>
            <person name="Rose J.K.C."/>
            <person name="Tang K."/>
        </authorList>
    </citation>
    <scope>NUCLEOTIDE SEQUENCE [LARGE SCALE GENOMIC DNA]</scope>
    <source>
        <strain evidence="2">cv. Huhao1</strain>
        <tissue evidence="1">Leaf</tissue>
    </source>
</reference>